<feature type="compositionally biased region" description="Polar residues" evidence="1">
    <location>
        <begin position="77"/>
        <end position="92"/>
    </location>
</feature>
<evidence type="ECO:0000313" key="2">
    <source>
        <dbReference type="EMBL" id="KAK0616996.1"/>
    </source>
</evidence>
<evidence type="ECO:0000256" key="1">
    <source>
        <dbReference type="SAM" id="MobiDB-lite"/>
    </source>
</evidence>
<feature type="compositionally biased region" description="Polar residues" evidence="1">
    <location>
        <begin position="99"/>
        <end position="115"/>
    </location>
</feature>
<organism evidence="2 3">
    <name type="scientific">Immersiella caudata</name>
    <dbReference type="NCBI Taxonomy" id="314043"/>
    <lineage>
        <taxon>Eukaryota</taxon>
        <taxon>Fungi</taxon>
        <taxon>Dikarya</taxon>
        <taxon>Ascomycota</taxon>
        <taxon>Pezizomycotina</taxon>
        <taxon>Sordariomycetes</taxon>
        <taxon>Sordariomycetidae</taxon>
        <taxon>Sordariales</taxon>
        <taxon>Lasiosphaeriaceae</taxon>
        <taxon>Immersiella</taxon>
    </lineage>
</organism>
<proteinExistence type="predicted"/>
<reference evidence="2" key="1">
    <citation type="submission" date="2023-06" db="EMBL/GenBank/DDBJ databases">
        <title>Genome-scale phylogeny and comparative genomics of the fungal order Sordariales.</title>
        <authorList>
            <consortium name="Lawrence Berkeley National Laboratory"/>
            <person name="Hensen N."/>
            <person name="Bonometti L."/>
            <person name="Westerberg I."/>
            <person name="Brannstrom I.O."/>
            <person name="Guillou S."/>
            <person name="Cros-Aarteil S."/>
            <person name="Calhoun S."/>
            <person name="Haridas S."/>
            <person name="Kuo A."/>
            <person name="Mondo S."/>
            <person name="Pangilinan J."/>
            <person name="Riley R."/>
            <person name="Labutti K."/>
            <person name="Andreopoulos B."/>
            <person name="Lipzen A."/>
            <person name="Chen C."/>
            <person name="Yanf M."/>
            <person name="Daum C."/>
            <person name="Ng V."/>
            <person name="Clum A."/>
            <person name="Steindorff A."/>
            <person name="Ohm R."/>
            <person name="Martin F."/>
            <person name="Silar P."/>
            <person name="Natvig D."/>
            <person name="Lalanne C."/>
            <person name="Gautier V."/>
            <person name="Ament-Velasquez S.L."/>
            <person name="Kruys A."/>
            <person name="Hutchinson M.I."/>
            <person name="Powell A.J."/>
            <person name="Barry K."/>
            <person name="Miller A.N."/>
            <person name="Grigoriev I.V."/>
            <person name="Debuchy R."/>
            <person name="Gladieux P."/>
            <person name="Thoren M.H."/>
            <person name="Johannesson H."/>
        </authorList>
    </citation>
    <scope>NUCLEOTIDE SEQUENCE</scope>
    <source>
        <strain evidence="2">CBS 606.72</strain>
    </source>
</reference>
<comment type="caution">
    <text evidence="2">The sequence shown here is derived from an EMBL/GenBank/DDBJ whole genome shotgun (WGS) entry which is preliminary data.</text>
</comment>
<dbReference type="Proteomes" id="UP001175000">
    <property type="component" value="Unassembled WGS sequence"/>
</dbReference>
<name>A0AA39WKF0_9PEZI</name>
<dbReference type="AlphaFoldDB" id="A0AA39WKF0"/>
<accession>A0AA39WKF0</accession>
<sequence>MFDTAVSGRLGWVSMSLTTSACLESSLSTDSRAKFTVPLSSRNAPTRPWNTPDRFSPPILGLGSRWYQSPAAACPTSLSCPTQAPETPTSAPSPWDPPSTLSKTAQFTPLPSQARQTEKGPSWNAPIPAVRS</sequence>
<feature type="region of interest" description="Disordered" evidence="1">
    <location>
        <begin position="77"/>
        <end position="132"/>
    </location>
</feature>
<keyword evidence="3" id="KW-1185">Reference proteome</keyword>
<dbReference type="EMBL" id="JAULSU010000005">
    <property type="protein sequence ID" value="KAK0616996.1"/>
    <property type="molecule type" value="Genomic_DNA"/>
</dbReference>
<protein>
    <submittedName>
        <fullName evidence="2">Uncharacterized protein</fullName>
    </submittedName>
</protein>
<gene>
    <name evidence="2" type="ORF">B0T14DRAFT_524148</name>
</gene>
<evidence type="ECO:0000313" key="3">
    <source>
        <dbReference type="Proteomes" id="UP001175000"/>
    </source>
</evidence>